<sequence length="101" mass="11506">MSRGEQVTESQLSELCEQVENHREDKDRLRILKNVLRTEEFFFTVAQIATIVPLLKFGDPKVEAAIALHSRLLDPSEDYGPVLDLFKFKEDKDTINAAISS</sequence>
<reference evidence="3 4" key="1">
    <citation type="submission" date="2010-05" db="EMBL/GenBank/DDBJ databases">
        <title>The Genome Sequence of Thecamonas trahens ATCC 50062.</title>
        <authorList>
            <consortium name="The Broad Institute Genome Sequencing Platform"/>
            <person name="Russ C."/>
            <person name="Cuomo C."/>
            <person name="Shea T."/>
            <person name="Young S.K."/>
            <person name="Zeng Q."/>
            <person name="Koehrsen M."/>
            <person name="Haas B."/>
            <person name="Borodovsky M."/>
            <person name="Guigo R."/>
            <person name="Alvarado L."/>
            <person name="Berlin A."/>
            <person name="Bochicchio J."/>
            <person name="Borenstein D."/>
            <person name="Chapman S."/>
            <person name="Chen Z."/>
            <person name="Freedman E."/>
            <person name="Gellesch M."/>
            <person name="Goldberg J."/>
            <person name="Griggs A."/>
            <person name="Gujja S."/>
            <person name="Heilman E."/>
            <person name="Heiman D."/>
            <person name="Hepburn T."/>
            <person name="Howarth C."/>
            <person name="Jen D."/>
            <person name="Larson L."/>
            <person name="Mehta T."/>
            <person name="Park D."/>
            <person name="Pearson M."/>
            <person name="Roberts A."/>
            <person name="Saif S."/>
            <person name="Shenoy N."/>
            <person name="Sisk P."/>
            <person name="Stolte C."/>
            <person name="Sykes S."/>
            <person name="Thomson T."/>
            <person name="Walk T."/>
            <person name="White J."/>
            <person name="Yandava C."/>
            <person name="Burger G."/>
            <person name="Gray M.W."/>
            <person name="Holland P.W.H."/>
            <person name="King N."/>
            <person name="Lang F.B.F."/>
            <person name="Roger A.J."/>
            <person name="Ruiz-Trillo I."/>
            <person name="Lander E."/>
            <person name="Nusbaum C."/>
        </authorList>
    </citation>
    <scope>NUCLEOTIDE SEQUENCE [LARGE SCALE GENOMIC DNA]</scope>
    <source>
        <strain evidence="3 4">ATCC 50062</strain>
    </source>
</reference>
<protein>
    <recommendedName>
        <fullName evidence="2">DUF4476 domain-containing protein</fullName>
    </recommendedName>
</protein>
<organism evidence="3 4">
    <name type="scientific">Thecamonas trahens ATCC 50062</name>
    <dbReference type="NCBI Taxonomy" id="461836"/>
    <lineage>
        <taxon>Eukaryota</taxon>
        <taxon>Apusozoa</taxon>
        <taxon>Apusomonadida</taxon>
        <taxon>Apusomonadidae</taxon>
        <taxon>Thecamonas</taxon>
    </lineage>
</organism>
<keyword evidence="4" id="KW-1185">Reference proteome</keyword>
<dbReference type="Pfam" id="PF14771">
    <property type="entry name" value="DUF4476"/>
    <property type="match status" value="1"/>
</dbReference>
<keyword evidence="1" id="KW-0175">Coiled coil</keyword>
<dbReference type="EMBL" id="GL349490">
    <property type="protein sequence ID" value="KNC54468.1"/>
    <property type="molecule type" value="Genomic_DNA"/>
</dbReference>
<gene>
    <name evidence="3" type="ORF">AMSG_10465</name>
</gene>
<evidence type="ECO:0000313" key="3">
    <source>
        <dbReference type="EMBL" id="KNC54468.1"/>
    </source>
</evidence>
<dbReference type="Proteomes" id="UP000054408">
    <property type="component" value="Unassembled WGS sequence"/>
</dbReference>
<feature type="domain" description="DUF4476" evidence="2">
    <location>
        <begin position="7"/>
        <end position="97"/>
    </location>
</feature>
<dbReference type="AlphaFoldDB" id="A0A0L0DSN7"/>
<name>A0A0L0DSN7_THETB</name>
<accession>A0A0L0DSN7</accession>
<dbReference type="OrthoDB" id="197273at2759"/>
<evidence type="ECO:0000313" key="4">
    <source>
        <dbReference type="Proteomes" id="UP000054408"/>
    </source>
</evidence>
<dbReference type="RefSeq" id="XP_013753623.1">
    <property type="nucleotide sequence ID" value="XM_013898169.1"/>
</dbReference>
<evidence type="ECO:0000259" key="2">
    <source>
        <dbReference type="Pfam" id="PF14771"/>
    </source>
</evidence>
<feature type="coiled-coil region" evidence="1">
    <location>
        <begin position="12"/>
        <end position="39"/>
    </location>
</feature>
<proteinExistence type="predicted"/>
<dbReference type="InterPro" id="IPR028011">
    <property type="entry name" value="DUF4476"/>
</dbReference>
<dbReference type="GeneID" id="25568681"/>
<evidence type="ECO:0000256" key="1">
    <source>
        <dbReference type="SAM" id="Coils"/>
    </source>
</evidence>